<feature type="compositionally biased region" description="Basic residues" evidence="1">
    <location>
        <begin position="1"/>
        <end position="11"/>
    </location>
</feature>
<reference evidence="3" key="1">
    <citation type="journal article" date="2021" name="Nat. Commun.">
        <title>Genomic analyses provide insights into spinach domestication and the genetic basis of agronomic traits.</title>
        <authorList>
            <person name="Cai X."/>
            <person name="Sun X."/>
            <person name="Xu C."/>
            <person name="Sun H."/>
            <person name="Wang X."/>
            <person name="Ge C."/>
            <person name="Zhang Z."/>
            <person name="Wang Q."/>
            <person name="Fei Z."/>
            <person name="Jiao C."/>
            <person name="Wang Q."/>
        </authorList>
    </citation>
    <scope>NUCLEOTIDE SEQUENCE [LARGE SCALE GENOMIC DNA]</scope>
    <source>
        <strain evidence="3">cv. Varoflay</strain>
    </source>
</reference>
<feature type="compositionally biased region" description="Basic residues" evidence="1">
    <location>
        <begin position="65"/>
        <end position="76"/>
    </location>
</feature>
<dbReference type="PANTHER" id="PTHR33882">
    <property type="entry name" value="PATHOGENIC TYPE III EFFECTOR AVIRULENCE FACTOR AVR AVRRPT-CLEAVAGE: CLEAVAGE SITE PROTEIN"/>
    <property type="match status" value="1"/>
</dbReference>
<protein>
    <recommendedName>
        <fullName evidence="2">RIN4 pathogenic type III effector avirulence factor Avr cleavage site domain-containing protein</fullName>
    </recommendedName>
</protein>
<feature type="region of interest" description="Disordered" evidence="1">
    <location>
        <begin position="1"/>
        <end position="21"/>
    </location>
</feature>
<feature type="region of interest" description="Disordered" evidence="1">
    <location>
        <begin position="60"/>
        <end position="91"/>
    </location>
</feature>
<proteinExistence type="predicted"/>
<keyword evidence="3" id="KW-1185">Reference proteome</keyword>
<evidence type="ECO:0000259" key="2">
    <source>
        <dbReference type="Pfam" id="PF05627"/>
    </source>
</evidence>
<evidence type="ECO:0000313" key="3">
    <source>
        <dbReference type="Proteomes" id="UP000813463"/>
    </source>
</evidence>
<accession>A0ABM3RT82</accession>
<dbReference type="RefSeq" id="XP_056698837.1">
    <property type="nucleotide sequence ID" value="XM_056842859.1"/>
</dbReference>
<dbReference type="GeneID" id="130472283"/>
<name>A0ABM3RT82_SPIOL</name>
<sequence>MEGRGKDKKWKSVPQFGGWDQKGAASPNYSMVFGQARAHRKQAKTGVRHMALRNEPVFTAPPNLHVHRHHHDHHHDHRPDRQEDHEDDSTVMKKNKFMAYCCIMPY</sequence>
<feature type="domain" description="RIN4 pathogenic type III effector avirulence factor Avr cleavage site" evidence="2">
    <location>
        <begin position="9"/>
        <end position="41"/>
    </location>
</feature>
<evidence type="ECO:0000256" key="1">
    <source>
        <dbReference type="SAM" id="MobiDB-lite"/>
    </source>
</evidence>
<evidence type="ECO:0000313" key="4">
    <source>
        <dbReference type="RefSeq" id="XP_056698837.1"/>
    </source>
</evidence>
<feature type="compositionally biased region" description="Basic and acidic residues" evidence="1">
    <location>
        <begin position="77"/>
        <end position="91"/>
    </location>
</feature>
<organism evidence="3 4">
    <name type="scientific">Spinacia oleracea</name>
    <name type="common">Spinach</name>
    <dbReference type="NCBI Taxonomy" id="3562"/>
    <lineage>
        <taxon>Eukaryota</taxon>
        <taxon>Viridiplantae</taxon>
        <taxon>Streptophyta</taxon>
        <taxon>Embryophyta</taxon>
        <taxon>Tracheophyta</taxon>
        <taxon>Spermatophyta</taxon>
        <taxon>Magnoliopsida</taxon>
        <taxon>eudicotyledons</taxon>
        <taxon>Gunneridae</taxon>
        <taxon>Pentapetalae</taxon>
        <taxon>Caryophyllales</taxon>
        <taxon>Chenopodiaceae</taxon>
        <taxon>Chenopodioideae</taxon>
        <taxon>Anserineae</taxon>
        <taxon>Spinacia</taxon>
    </lineage>
</organism>
<dbReference type="InterPro" id="IPR008700">
    <property type="entry name" value="TypeIII_avirulence_cleave"/>
</dbReference>
<dbReference type="Pfam" id="PF05627">
    <property type="entry name" value="AvrRpt-cleavage"/>
    <property type="match status" value="1"/>
</dbReference>
<dbReference type="Proteomes" id="UP000813463">
    <property type="component" value="Chromosome 4"/>
</dbReference>
<gene>
    <name evidence="4" type="primary">LOC130472283</name>
</gene>
<dbReference type="PANTHER" id="PTHR33882:SF11">
    <property type="entry name" value="RPM1-INTERACTING PROTEIN 4 (RIN4) FAMILY PROTEIN"/>
    <property type="match status" value="1"/>
</dbReference>
<reference evidence="4" key="2">
    <citation type="submission" date="2025-08" db="UniProtKB">
        <authorList>
            <consortium name="RefSeq"/>
        </authorList>
    </citation>
    <scope>IDENTIFICATION</scope>
    <source>
        <tissue evidence="4">Leaf</tissue>
    </source>
</reference>